<protein>
    <recommendedName>
        <fullName evidence="4">Prevent-host-death protein</fullName>
    </recommendedName>
</protein>
<evidence type="ECO:0000313" key="2">
    <source>
        <dbReference type="EMBL" id="GEC17164.1"/>
    </source>
</evidence>
<dbReference type="AlphaFoldDB" id="A0A4Y3WE65"/>
<gene>
    <name evidence="2" type="ORF">NWI01_30560</name>
</gene>
<reference evidence="2 3" key="1">
    <citation type="submission" date="2019-06" db="EMBL/GenBank/DDBJ databases">
        <title>Whole genome shotgun sequence of Nitrobacter winogradskyi NBRC 14297.</title>
        <authorList>
            <person name="Hosoyama A."/>
            <person name="Uohara A."/>
            <person name="Ohji S."/>
            <person name="Ichikawa N."/>
        </authorList>
    </citation>
    <scope>NUCLEOTIDE SEQUENCE [LARGE SCALE GENOMIC DNA]</scope>
    <source>
        <strain evidence="2 3">NBRC 14297</strain>
    </source>
</reference>
<dbReference type="Proteomes" id="UP000318825">
    <property type="component" value="Unassembled WGS sequence"/>
</dbReference>
<sequence length="93" mass="10267">MGGRETQNQGPADAADRARRAVRAVDLTEEEIAAIEASEMTPGFEYLNAELEPGSSVLVEESTRFARELGKHGKKPEARRADKAFRDSLYDDN</sequence>
<feature type="region of interest" description="Disordered" evidence="1">
    <location>
        <begin position="67"/>
        <end position="93"/>
    </location>
</feature>
<organism evidence="2 3">
    <name type="scientific">Nitrobacter winogradskyi</name>
    <name type="common">Nitrobacter agilis</name>
    <dbReference type="NCBI Taxonomy" id="913"/>
    <lineage>
        <taxon>Bacteria</taxon>
        <taxon>Pseudomonadati</taxon>
        <taxon>Pseudomonadota</taxon>
        <taxon>Alphaproteobacteria</taxon>
        <taxon>Hyphomicrobiales</taxon>
        <taxon>Nitrobacteraceae</taxon>
        <taxon>Nitrobacter</taxon>
    </lineage>
</organism>
<proteinExistence type="predicted"/>
<comment type="caution">
    <text evidence="2">The sequence shown here is derived from an EMBL/GenBank/DDBJ whole genome shotgun (WGS) entry which is preliminary data.</text>
</comment>
<dbReference type="EMBL" id="BJNF01000090">
    <property type="protein sequence ID" value="GEC17164.1"/>
    <property type="molecule type" value="Genomic_DNA"/>
</dbReference>
<name>A0A4Y3WE65_NITWI</name>
<dbReference type="OrthoDB" id="9814421at2"/>
<dbReference type="RefSeq" id="WP_141384921.1">
    <property type="nucleotide sequence ID" value="NZ_BJNF01000090.1"/>
</dbReference>
<evidence type="ECO:0000256" key="1">
    <source>
        <dbReference type="SAM" id="MobiDB-lite"/>
    </source>
</evidence>
<evidence type="ECO:0008006" key="4">
    <source>
        <dbReference type="Google" id="ProtNLM"/>
    </source>
</evidence>
<accession>A0A4Y3WE65</accession>
<evidence type="ECO:0000313" key="3">
    <source>
        <dbReference type="Proteomes" id="UP000318825"/>
    </source>
</evidence>